<sequence length="682" mass="76193">MQFFKRFKIQTRIVFLVLIPLIVTFILSFERLNNAFEQQDKIKKLDTVLDYANVTYPYISGLLQEAFYARLYIDSKEDQQAKTAQLLNSLQQSREIALKRERTYLQFIDKHKDTLSQFQTLNNHLKTLRNMIKRMELIRKGADAKNHVHKTEKGDIHTMWETMVTVRRLVLTISEIVVIAGQNEQLGKMSNAYYNLVVANTETSFHNSYVYRAITLNIDVYIFGEIYRGATAAQARLELFQTFASAKARDALNKMRANDDYKTYEKVALAARSNIYQNVNKRVEVDPSIDWNKTNNQVAALYEQTMQVVLDELINTKDQLVSNAQSQVNQTLILMVGLLIAIGVISYFIARSITSPLKSMVASFTTIAKHKDMTVDVDESGSDELAELSHAFNVLLHSLKGTLSNVQSEADIINEKTNSVANAMAESTALSNNQLQATDSISVAINEMTATIEEVSNMASSTSDIVQKAFDVSVDSSKKAEISQNMMRNLTQELGATNQVVNQLNEESNQIGNVLNVIQGIAEQTNLLALNAAIEAARAGEMGRGFAVVADEVRSLAGRTQESTEQIRQQIETLQKGANAATANMTSLQEEGNKAVENVIESSKAFSVMKTELDTITQMALQIATAAEEQTSVSNEINERIVAIRDDTDNITHKTQDTAQAAQGLKQTGERLNQYIGEFKLR</sequence>
<evidence type="ECO:0000256" key="8">
    <source>
        <dbReference type="SAM" id="Phobius"/>
    </source>
</evidence>
<dbReference type="OrthoDB" id="2489132at2"/>
<comment type="subcellular location">
    <subcellularLocation>
        <location evidence="1">Membrane</location>
        <topology evidence="1">Multi-pass membrane protein</topology>
    </subcellularLocation>
</comment>
<feature type="domain" description="Methyl-accepting transducer" evidence="9">
    <location>
        <begin position="409"/>
        <end position="645"/>
    </location>
</feature>
<organism evidence="11 12">
    <name type="scientific">Saccharobesus litoralis</name>
    <dbReference type="NCBI Taxonomy" id="2172099"/>
    <lineage>
        <taxon>Bacteria</taxon>
        <taxon>Pseudomonadati</taxon>
        <taxon>Pseudomonadota</taxon>
        <taxon>Gammaproteobacteria</taxon>
        <taxon>Alteromonadales</taxon>
        <taxon>Alteromonadaceae</taxon>
        <taxon>Saccharobesus</taxon>
    </lineage>
</organism>
<dbReference type="PROSITE" id="PS50885">
    <property type="entry name" value="HAMP"/>
    <property type="match status" value="1"/>
</dbReference>
<keyword evidence="3 8" id="KW-1133">Transmembrane helix</keyword>
<dbReference type="Gene3D" id="1.10.287.950">
    <property type="entry name" value="Methyl-accepting chemotaxis protein"/>
    <property type="match status" value="1"/>
</dbReference>
<reference evidence="11 12" key="1">
    <citation type="submission" date="2018-01" db="EMBL/GenBank/DDBJ databases">
        <title>Genome sequence of a Cantenovulum-like bacteria.</title>
        <authorList>
            <person name="Tan W.R."/>
            <person name="Lau N.-S."/>
            <person name="Go F."/>
            <person name="Amirul A.-A.A."/>
        </authorList>
    </citation>
    <scope>NUCLEOTIDE SEQUENCE [LARGE SCALE GENOMIC DNA]</scope>
    <source>
        <strain evidence="11 12">CCB-QB4</strain>
    </source>
</reference>
<dbReference type="Proteomes" id="UP000244441">
    <property type="component" value="Chromosome"/>
</dbReference>
<feature type="transmembrane region" description="Helical" evidence="8">
    <location>
        <begin position="332"/>
        <end position="350"/>
    </location>
</feature>
<dbReference type="GO" id="GO:0007165">
    <property type="term" value="P:signal transduction"/>
    <property type="evidence" value="ECO:0007669"/>
    <property type="project" value="UniProtKB-KW"/>
</dbReference>
<keyword evidence="4 8" id="KW-0472">Membrane</keyword>
<evidence type="ECO:0000256" key="2">
    <source>
        <dbReference type="ARBA" id="ARBA00022692"/>
    </source>
</evidence>
<dbReference type="AlphaFoldDB" id="A0A2S0VLJ0"/>
<dbReference type="InterPro" id="IPR004090">
    <property type="entry name" value="Chemotax_Me-accpt_rcpt"/>
</dbReference>
<dbReference type="Gene3D" id="6.10.340.10">
    <property type="match status" value="1"/>
</dbReference>
<feature type="transmembrane region" description="Helical" evidence="8">
    <location>
        <begin position="12"/>
        <end position="29"/>
    </location>
</feature>
<dbReference type="GO" id="GO:0016020">
    <property type="term" value="C:membrane"/>
    <property type="evidence" value="ECO:0007669"/>
    <property type="project" value="UniProtKB-SubCell"/>
</dbReference>
<name>A0A2S0VLJ0_9ALTE</name>
<dbReference type="FunFam" id="1.10.287.950:FF:000001">
    <property type="entry name" value="Methyl-accepting chemotaxis sensory transducer"/>
    <property type="match status" value="1"/>
</dbReference>
<dbReference type="PANTHER" id="PTHR32089:SF119">
    <property type="entry name" value="METHYL-ACCEPTING CHEMOTAXIS PROTEIN CTPL"/>
    <property type="match status" value="1"/>
</dbReference>
<dbReference type="InterPro" id="IPR004089">
    <property type="entry name" value="MCPsignal_dom"/>
</dbReference>
<dbReference type="RefSeq" id="WP_108601151.1">
    <property type="nucleotide sequence ID" value="NZ_CP026604.1"/>
</dbReference>
<dbReference type="CDD" id="cd06225">
    <property type="entry name" value="HAMP"/>
    <property type="match status" value="1"/>
</dbReference>
<dbReference type="InterPro" id="IPR003660">
    <property type="entry name" value="HAMP_dom"/>
</dbReference>
<keyword evidence="12" id="KW-1185">Reference proteome</keyword>
<gene>
    <name evidence="11" type="ORF">C2869_00830</name>
</gene>
<dbReference type="PANTHER" id="PTHR32089">
    <property type="entry name" value="METHYL-ACCEPTING CHEMOTAXIS PROTEIN MCPB"/>
    <property type="match status" value="1"/>
</dbReference>
<evidence type="ECO:0000313" key="12">
    <source>
        <dbReference type="Proteomes" id="UP000244441"/>
    </source>
</evidence>
<dbReference type="Pfam" id="PF00015">
    <property type="entry name" value="MCPsignal"/>
    <property type="match status" value="1"/>
</dbReference>
<keyword evidence="5 7" id="KW-0807">Transducer</keyword>
<evidence type="ECO:0000256" key="5">
    <source>
        <dbReference type="ARBA" id="ARBA00023224"/>
    </source>
</evidence>
<dbReference type="GO" id="GO:0004888">
    <property type="term" value="F:transmembrane signaling receptor activity"/>
    <property type="evidence" value="ECO:0007669"/>
    <property type="project" value="InterPro"/>
</dbReference>
<dbReference type="KEGG" id="cate:C2869_00830"/>
<dbReference type="GO" id="GO:0006935">
    <property type="term" value="P:chemotaxis"/>
    <property type="evidence" value="ECO:0007669"/>
    <property type="project" value="InterPro"/>
</dbReference>
<evidence type="ECO:0000259" key="9">
    <source>
        <dbReference type="PROSITE" id="PS50111"/>
    </source>
</evidence>
<evidence type="ECO:0000313" key="11">
    <source>
        <dbReference type="EMBL" id="AWB65073.1"/>
    </source>
</evidence>
<evidence type="ECO:0000256" key="3">
    <source>
        <dbReference type="ARBA" id="ARBA00022989"/>
    </source>
</evidence>
<evidence type="ECO:0000256" key="4">
    <source>
        <dbReference type="ARBA" id="ARBA00023136"/>
    </source>
</evidence>
<comment type="similarity">
    <text evidence="6">Belongs to the methyl-accepting chemotaxis (MCP) protein family.</text>
</comment>
<dbReference type="CDD" id="cd11386">
    <property type="entry name" value="MCP_signal"/>
    <property type="match status" value="1"/>
</dbReference>
<accession>A0A2S0VLJ0</accession>
<evidence type="ECO:0000256" key="6">
    <source>
        <dbReference type="ARBA" id="ARBA00029447"/>
    </source>
</evidence>
<dbReference type="SMART" id="SM00304">
    <property type="entry name" value="HAMP"/>
    <property type="match status" value="1"/>
</dbReference>
<protein>
    <recommendedName>
        <fullName evidence="13">Methyl-accepting chemotaxis protein</fullName>
    </recommendedName>
</protein>
<dbReference type="PRINTS" id="PR00260">
    <property type="entry name" value="CHEMTRNSDUCR"/>
</dbReference>
<proteinExistence type="inferred from homology"/>
<dbReference type="Pfam" id="PF00672">
    <property type="entry name" value="HAMP"/>
    <property type="match status" value="1"/>
</dbReference>
<evidence type="ECO:0008006" key="13">
    <source>
        <dbReference type="Google" id="ProtNLM"/>
    </source>
</evidence>
<dbReference type="PROSITE" id="PS50111">
    <property type="entry name" value="CHEMOTAXIS_TRANSDUC_2"/>
    <property type="match status" value="1"/>
</dbReference>
<dbReference type="SMART" id="SM00283">
    <property type="entry name" value="MA"/>
    <property type="match status" value="1"/>
</dbReference>
<evidence type="ECO:0000259" key="10">
    <source>
        <dbReference type="PROSITE" id="PS50885"/>
    </source>
</evidence>
<dbReference type="EMBL" id="CP026604">
    <property type="protein sequence ID" value="AWB65073.1"/>
    <property type="molecule type" value="Genomic_DNA"/>
</dbReference>
<feature type="domain" description="HAMP" evidence="10">
    <location>
        <begin position="351"/>
        <end position="404"/>
    </location>
</feature>
<evidence type="ECO:0000256" key="7">
    <source>
        <dbReference type="PROSITE-ProRule" id="PRU00284"/>
    </source>
</evidence>
<dbReference type="SUPFAM" id="SSF58104">
    <property type="entry name" value="Methyl-accepting chemotaxis protein (MCP) signaling domain"/>
    <property type="match status" value="1"/>
</dbReference>
<keyword evidence="2 8" id="KW-0812">Transmembrane</keyword>
<evidence type="ECO:0000256" key="1">
    <source>
        <dbReference type="ARBA" id="ARBA00004141"/>
    </source>
</evidence>